<reference evidence="1 2" key="1">
    <citation type="submission" date="2018-06" db="EMBL/GenBank/DDBJ databases">
        <title>Genomic Encyclopedia of Type Strains, Phase IV (KMG-IV): sequencing the most valuable type-strain genomes for metagenomic binning, comparative biology and taxonomic classification.</title>
        <authorList>
            <person name="Goeker M."/>
        </authorList>
    </citation>
    <scope>NUCLEOTIDE SEQUENCE [LARGE SCALE GENOMIC DNA]</scope>
    <source>
        <strain evidence="1 2">DSM 24875</strain>
    </source>
</reference>
<evidence type="ECO:0000313" key="2">
    <source>
        <dbReference type="Proteomes" id="UP000253529"/>
    </source>
</evidence>
<dbReference type="InterPro" id="IPR052517">
    <property type="entry name" value="GlcG_carb_metab_protein"/>
</dbReference>
<dbReference type="Proteomes" id="UP000253529">
    <property type="component" value="Unassembled WGS sequence"/>
</dbReference>
<dbReference type="AlphaFoldDB" id="A0A366FSY9"/>
<dbReference type="OrthoDB" id="9815788at2"/>
<dbReference type="InterPro" id="IPR038084">
    <property type="entry name" value="PduO/GlcC-like_sf"/>
</dbReference>
<dbReference type="Gene3D" id="3.30.450.150">
    <property type="entry name" value="Haem-degrading domain"/>
    <property type="match status" value="1"/>
</dbReference>
<proteinExistence type="predicted"/>
<name>A0A366FSY9_9HYPH</name>
<accession>A0A366FSY9</accession>
<dbReference type="RefSeq" id="WP_113887727.1">
    <property type="nucleotide sequence ID" value="NZ_QNRK01000002.1"/>
</dbReference>
<keyword evidence="2" id="KW-1185">Reference proteome</keyword>
<comment type="caution">
    <text evidence="1">The sequence shown here is derived from an EMBL/GenBank/DDBJ whole genome shotgun (WGS) entry which is preliminary data.</text>
</comment>
<protein>
    <submittedName>
        <fullName evidence="1">Uncharacterized protein GlcG (DUF336 family)</fullName>
    </submittedName>
</protein>
<dbReference type="PANTHER" id="PTHR34309">
    <property type="entry name" value="SLR1406 PROTEIN"/>
    <property type="match status" value="1"/>
</dbReference>
<dbReference type="PANTHER" id="PTHR34309:SF1">
    <property type="entry name" value="PROTEIN GLCG"/>
    <property type="match status" value="1"/>
</dbReference>
<dbReference type="SUPFAM" id="SSF143744">
    <property type="entry name" value="GlcG-like"/>
    <property type="match status" value="1"/>
</dbReference>
<dbReference type="Pfam" id="PF03928">
    <property type="entry name" value="HbpS-like"/>
    <property type="match status" value="1"/>
</dbReference>
<organism evidence="1 2">
    <name type="scientific">Roseiarcus fermentans</name>
    <dbReference type="NCBI Taxonomy" id="1473586"/>
    <lineage>
        <taxon>Bacteria</taxon>
        <taxon>Pseudomonadati</taxon>
        <taxon>Pseudomonadota</taxon>
        <taxon>Alphaproteobacteria</taxon>
        <taxon>Hyphomicrobiales</taxon>
        <taxon>Roseiarcaceae</taxon>
        <taxon>Roseiarcus</taxon>
    </lineage>
</organism>
<dbReference type="InterPro" id="IPR005624">
    <property type="entry name" value="PduO/GlcC-like"/>
</dbReference>
<dbReference type="EMBL" id="QNRK01000002">
    <property type="protein sequence ID" value="RBP17782.1"/>
    <property type="molecule type" value="Genomic_DNA"/>
</dbReference>
<gene>
    <name evidence="1" type="ORF">DFR50_102275</name>
</gene>
<evidence type="ECO:0000313" key="1">
    <source>
        <dbReference type="EMBL" id="RBP17782.1"/>
    </source>
</evidence>
<sequence>MPVSVTRRIISAEAAFRAVEAAVARGRERGVAVVAAAVDIGGDLVACLRADGAFAASISIARDKAYTAAVFGASTDGLSNALKDNPVLHHGIAIRPGVVLFGGGLPIVEDGAVIGAVGVSGGSEDDDRECARAGVAAALAA</sequence>